<evidence type="ECO:0000256" key="1">
    <source>
        <dbReference type="SAM" id="Phobius"/>
    </source>
</evidence>
<evidence type="ECO:0000313" key="2">
    <source>
        <dbReference type="EMBL" id="REE05631.1"/>
    </source>
</evidence>
<sequence>MIFFSLIISCLAAILYVNTDNMKSTFSFEKRGKWVVVSVVISQIVFYAIYFIFSDLLIEYSESYLRFLFFPIFPAVSAIVFIKALQLISV</sequence>
<name>A0A3D9LGW1_MARFU</name>
<keyword evidence="1" id="KW-0472">Membrane</keyword>
<dbReference type="EMBL" id="QREG01000001">
    <property type="protein sequence ID" value="REE05631.1"/>
    <property type="molecule type" value="Genomic_DNA"/>
</dbReference>
<organism evidence="2 3">
    <name type="scientific">Marinoscillum furvescens DSM 4134</name>
    <dbReference type="NCBI Taxonomy" id="1122208"/>
    <lineage>
        <taxon>Bacteria</taxon>
        <taxon>Pseudomonadati</taxon>
        <taxon>Bacteroidota</taxon>
        <taxon>Cytophagia</taxon>
        <taxon>Cytophagales</taxon>
        <taxon>Reichenbachiellaceae</taxon>
        <taxon>Marinoscillum</taxon>
    </lineage>
</organism>
<accession>A0A3D9LGW1</accession>
<feature type="transmembrane region" description="Helical" evidence="1">
    <location>
        <begin position="35"/>
        <end position="53"/>
    </location>
</feature>
<proteinExistence type="predicted"/>
<keyword evidence="1" id="KW-1133">Transmembrane helix</keyword>
<dbReference type="AlphaFoldDB" id="A0A3D9LGW1"/>
<keyword evidence="3" id="KW-1185">Reference proteome</keyword>
<comment type="caution">
    <text evidence="2">The sequence shown here is derived from an EMBL/GenBank/DDBJ whole genome shotgun (WGS) entry which is preliminary data.</text>
</comment>
<dbReference type="Proteomes" id="UP000256779">
    <property type="component" value="Unassembled WGS sequence"/>
</dbReference>
<protein>
    <submittedName>
        <fullName evidence="2">Uncharacterized protein</fullName>
    </submittedName>
</protein>
<reference evidence="2 3" key="1">
    <citation type="submission" date="2018-07" db="EMBL/GenBank/DDBJ databases">
        <title>Genomic Encyclopedia of Type Strains, Phase IV (KMG-IV): sequencing the most valuable type-strain genomes for metagenomic binning, comparative biology and taxonomic classification.</title>
        <authorList>
            <person name="Goeker M."/>
        </authorList>
    </citation>
    <scope>NUCLEOTIDE SEQUENCE [LARGE SCALE GENOMIC DNA]</scope>
    <source>
        <strain evidence="2 3">DSM 4134</strain>
    </source>
</reference>
<evidence type="ECO:0000313" key="3">
    <source>
        <dbReference type="Proteomes" id="UP000256779"/>
    </source>
</evidence>
<gene>
    <name evidence="2" type="ORF">C7460_101148</name>
</gene>
<feature type="transmembrane region" description="Helical" evidence="1">
    <location>
        <begin position="65"/>
        <end position="88"/>
    </location>
</feature>
<keyword evidence="1" id="KW-0812">Transmembrane</keyword>